<keyword evidence="3" id="KW-1185">Reference proteome</keyword>
<dbReference type="RefSeq" id="WP_211038552.1">
    <property type="nucleotide sequence ID" value="NZ_JAELVF020000001.1"/>
</dbReference>
<evidence type="ECO:0000313" key="3">
    <source>
        <dbReference type="Proteomes" id="UP000694501"/>
    </source>
</evidence>
<reference evidence="2" key="1">
    <citation type="submission" date="2021-06" db="EMBL/GenBank/DDBJ databases">
        <title>Sequencing of actinobacteria type strains.</title>
        <authorList>
            <person name="Nguyen G.-S."/>
            <person name="Wentzel A."/>
        </authorList>
    </citation>
    <scope>NUCLEOTIDE SEQUENCE</scope>
    <source>
        <strain evidence="2">P38-E01</strain>
    </source>
</reference>
<dbReference type="EMBL" id="JAELVF020000001">
    <property type="protein sequence ID" value="MBU7598807.1"/>
    <property type="molecule type" value="Genomic_DNA"/>
</dbReference>
<feature type="region of interest" description="Disordered" evidence="1">
    <location>
        <begin position="1"/>
        <end position="31"/>
    </location>
</feature>
<organism evidence="2 3">
    <name type="scientific">Streptomyces tardus</name>
    <dbReference type="NCBI Taxonomy" id="2780544"/>
    <lineage>
        <taxon>Bacteria</taxon>
        <taxon>Bacillati</taxon>
        <taxon>Actinomycetota</taxon>
        <taxon>Actinomycetes</taxon>
        <taxon>Kitasatosporales</taxon>
        <taxon>Streptomycetaceae</taxon>
        <taxon>Streptomyces</taxon>
    </lineage>
</organism>
<proteinExistence type="predicted"/>
<dbReference type="AlphaFoldDB" id="A0A949N687"/>
<accession>A0A949N687</accession>
<evidence type="ECO:0000313" key="2">
    <source>
        <dbReference type="EMBL" id="MBU7598807.1"/>
    </source>
</evidence>
<sequence>MTDETTPLEPTATAAGPTATHDTAAPSPEGEPLWMLRINPLRRVRLADPALGAQLGALGRLEDEVRDLAARCSDALYGLIGDATDRDARGRLIALRRAIHNDTSPRPELLVDHPDVARWQETRARRSEARERIAALHPEALAAERGTLAALLGDADLRRSMALVAPDAAEGSERYVEAVTGARPLTARLRKSERGLVQYVTRAMVRTSPMARFTAVGFAVPEPDGPPLDAPEFGRPVPRLGLDRVMLDHVLGGLHTGAGRTGPDTLVQLPPTSQLSEDGGQLYFLRPDGAGGVRRLAAKVAPLVRLLLDATAMGPRRIADVAAYVVERTGCSPEQGLKAVLGAAQQGILCTRALPEAGDADVGDLLAAPGTESEEAAALQAQVRTGLVELADAPPGEWPAALRGLKASLSGMSRVAERPAQIVVEDDTVLESVRVGTAEWRRQLDDLAAGVSLMSVFDLMHDVRALVVAAFVDRFGAGAEVSLVDHAEYLVNEMYRRGLSIEDPTTAGGLGPADGSLDRLYELREKVADALGTDLTRAAEDGVDVVWTSARAAEAVALLPDRFRRDPLLYGVLVQPWQGQLLFNNAYAGHGMLNGRFLAADRELGGRALPHLADRLDSWFGADGSRLVEDLGLHRLNVNAHPQVLDEGLRPDDWYSLRLAHDPDTDTLGIRDAEGRPLRVLTLGTGHPEMYPHPLRLANWLTAGGELRESLVGNWHSTRAGDGGTLSCPRFSVGSAMLSRRRWYGGEELERALAAGPAEHDRLMALTRWRQLHGVPEEVLLKSTADGYPPAANAGDGGERGETRRDKPQYVDLASALSVRVLPQMVQRRGEGYLEEALPRVSDGPHAMEWIAEIGCAPGGTFQYGGKTR</sequence>
<protein>
    <submittedName>
        <fullName evidence="2">Lantibiotic dehydratase family protein</fullName>
    </submittedName>
</protein>
<evidence type="ECO:0000256" key="1">
    <source>
        <dbReference type="SAM" id="MobiDB-lite"/>
    </source>
</evidence>
<comment type="caution">
    <text evidence="2">The sequence shown here is derived from an EMBL/GenBank/DDBJ whole genome shotgun (WGS) entry which is preliminary data.</text>
</comment>
<feature type="compositionally biased region" description="Low complexity" evidence="1">
    <location>
        <begin position="1"/>
        <end position="26"/>
    </location>
</feature>
<gene>
    <name evidence="2" type="ORF">JGS22_014595</name>
</gene>
<dbReference type="Proteomes" id="UP000694501">
    <property type="component" value="Unassembled WGS sequence"/>
</dbReference>
<name>A0A949N687_9ACTN</name>
<feature type="region of interest" description="Disordered" evidence="1">
    <location>
        <begin position="783"/>
        <end position="805"/>
    </location>
</feature>